<protein>
    <submittedName>
        <fullName evidence="1">CLUMA_CG008859, isoform A</fullName>
    </submittedName>
</protein>
<keyword evidence="2" id="KW-1185">Reference proteome</keyword>
<accession>A0A1J1I4J7</accession>
<evidence type="ECO:0000313" key="2">
    <source>
        <dbReference type="Proteomes" id="UP000183832"/>
    </source>
</evidence>
<dbReference type="EMBL" id="CVRI01000041">
    <property type="protein sequence ID" value="CRK95255.1"/>
    <property type="molecule type" value="Genomic_DNA"/>
</dbReference>
<proteinExistence type="predicted"/>
<reference evidence="1 2" key="1">
    <citation type="submission" date="2015-04" db="EMBL/GenBank/DDBJ databases">
        <authorList>
            <person name="Syromyatnikov M.Y."/>
            <person name="Popov V.N."/>
        </authorList>
    </citation>
    <scope>NUCLEOTIDE SEQUENCE [LARGE SCALE GENOMIC DNA]</scope>
</reference>
<name>A0A1J1I4J7_9DIPT</name>
<dbReference type="AlphaFoldDB" id="A0A1J1I4J7"/>
<sequence length="99" mass="12024">MARFSNFFHESSKIDNMETILKNCENILHYSFEWKSQDLCLKDPHLSLYKLNELFMNRKEKNLIHHNAVELRVRMLNKQPMNGMLEQTLIRRFMKLILL</sequence>
<organism evidence="1 2">
    <name type="scientific">Clunio marinus</name>
    <dbReference type="NCBI Taxonomy" id="568069"/>
    <lineage>
        <taxon>Eukaryota</taxon>
        <taxon>Metazoa</taxon>
        <taxon>Ecdysozoa</taxon>
        <taxon>Arthropoda</taxon>
        <taxon>Hexapoda</taxon>
        <taxon>Insecta</taxon>
        <taxon>Pterygota</taxon>
        <taxon>Neoptera</taxon>
        <taxon>Endopterygota</taxon>
        <taxon>Diptera</taxon>
        <taxon>Nematocera</taxon>
        <taxon>Chironomoidea</taxon>
        <taxon>Chironomidae</taxon>
        <taxon>Clunio</taxon>
    </lineage>
</organism>
<evidence type="ECO:0000313" key="1">
    <source>
        <dbReference type="EMBL" id="CRK95255.1"/>
    </source>
</evidence>
<gene>
    <name evidence="1" type="ORF">CLUMA_CG008859</name>
</gene>
<dbReference type="Proteomes" id="UP000183832">
    <property type="component" value="Unassembled WGS sequence"/>
</dbReference>